<keyword evidence="5" id="KW-1185">Reference proteome</keyword>
<dbReference type="SUPFAM" id="SSF53254">
    <property type="entry name" value="Phosphoglycerate mutase-like"/>
    <property type="match status" value="1"/>
</dbReference>
<dbReference type="InterPro" id="IPR000560">
    <property type="entry name" value="His_Pase_clade-2"/>
</dbReference>
<evidence type="ECO:0000313" key="5">
    <source>
        <dbReference type="Proteomes" id="UP000187283"/>
    </source>
</evidence>
<dbReference type="PROSITE" id="PS00616">
    <property type="entry name" value="HIS_ACID_PHOSPHAT_1"/>
    <property type="match status" value="1"/>
</dbReference>
<dbReference type="EMBL" id="LSSN01000294">
    <property type="protein sequence ID" value="OMJ24701.1"/>
    <property type="molecule type" value="Genomic_DNA"/>
</dbReference>
<evidence type="ECO:0000256" key="3">
    <source>
        <dbReference type="SAM" id="SignalP"/>
    </source>
</evidence>
<feature type="signal peptide" evidence="3">
    <location>
        <begin position="1"/>
        <end position="19"/>
    </location>
</feature>
<dbReference type="InterPro" id="IPR050645">
    <property type="entry name" value="Histidine_acid_phosphatase"/>
</dbReference>
<evidence type="ECO:0000256" key="2">
    <source>
        <dbReference type="ARBA" id="ARBA00022801"/>
    </source>
</evidence>
<gene>
    <name evidence="4" type="ORF">AYI70_g1404</name>
</gene>
<evidence type="ECO:0000313" key="4">
    <source>
        <dbReference type="EMBL" id="OMJ24701.1"/>
    </source>
</evidence>
<reference evidence="4 5" key="1">
    <citation type="submission" date="2017-01" db="EMBL/GenBank/DDBJ databases">
        <authorList>
            <person name="Mah S.A."/>
            <person name="Swanson W.J."/>
            <person name="Moy G.W."/>
            <person name="Vacquier V.D."/>
        </authorList>
    </citation>
    <scope>NUCLEOTIDE SEQUENCE [LARGE SCALE GENOMIC DNA]</scope>
    <source>
        <strain evidence="4 5">GSMNP</strain>
    </source>
</reference>
<dbReference type="GO" id="GO:0016791">
    <property type="term" value="F:phosphatase activity"/>
    <property type="evidence" value="ECO:0007669"/>
    <property type="project" value="TreeGrafter"/>
</dbReference>
<dbReference type="AlphaFoldDB" id="A0A1R1YCR0"/>
<proteinExistence type="inferred from homology"/>
<dbReference type="PANTHER" id="PTHR11567">
    <property type="entry name" value="ACID PHOSPHATASE-RELATED"/>
    <property type="match status" value="1"/>
</dbReference>
<protein>
    <submittedName>
        <fullName evidence="4">Counting factor 60</fullName>
    </submittedName>
</protein>
<feature type="chain" id="PRO_5012842322" evidence="3">
    <location>
        <begin position="20"/>
        <end position="184"/>
    </location>
</feature>
<dbReference type="PANTHER" id="PTHR11567:SF110">
    <property type="entry name" value="2-PHOSPHOXYLOSE PHOSPHATASE 1"/>
    <property type="match status" value="1"/>
</dbReference>
<dbReference type="OrthoDB" id="10257284at2759"/>
<name>A0A1R1YCR0_9FUNG</name>
<dbReference type="Pfam" id="PF00328">
    <property type="entry name" value="His_Phos_2"/>
    <property type="match status" value="1"/>
</dbReference>
<dbReference type="InterPro" id="IPR029033">
    <property type="entry name" value="His_PPase_superfam"/>
</dbReference>
<evidence type="ECO:0000256" key="1">
    <source>
        <dbReference type="ARBA" id="ARBA00005375"/>
    </source>
</evidence>
<dbReference type="InterPro" id="IPR033379">
    <property type="entry name" value="Acid_Pase_AS"/>
</dbReference>
<organism evidence="4 5">
    <name type="scientific">Smittium culicis</name>
    <dbReference type="NCBI Taxonomy" id="133412"/>
    <lineage>
        <taxon>Eukaryota</taxon>
        <taxon>Fungi</taxon>
        <taxon>Fungi incertae sedis</taxon>
        <taxon>Zoopagomycota</taxon>
        <taxon>Kickxellomycotina</taxon>
        <taxon>Harpellomycetes</taxon>
        <taxon>Harpellales</taxon>
        <taxon>Legeriomycetaceae</taxon>
        <taxon>Smittium</taxon>
    </lineage>
</organism>
<keyword evidence="2" id="KW-0378">Hydrolase</keyword>
<dbReference type="Gene3D" id="3.40.50.1240">
    <property type="entry name" value="Phosphoglycerate mutase-like"/>
    <property type="match status" value="1"/>
</dbReference>
<keyword evidence="3" id="KW-0732">Signal</keyword>
<sequence>MRCSIFMSYLLCTVRMAYSLEKQHIFKNANEDYFHSLKERNFTCKAKKIESSTYTPLENSTLVFVQVLTRHGARTPIYLIQNEENDWYNCSYLKEYSAIENKNNSSQNEIRINKNYLIPKKNKHNLSRFYWEGNCALGQLTDLGKSQLKDLGKSLRNVYAEKLNFIDLKLNVSSQIKLRSIDLQ</sequence>
<comment type="similarity">
    <text evidence="1">Belongs to the histidine acid phosphatase family.</text>
</comment>
<accession>A0A1R1YCR0</accession>
<comment type="caution">
    <text evidence="4">The sequence shown here is derived from an EMBL/GenBank/DDBJ whole genome shotgun (WGS) entry which is preliminary data.</text>
</comment>
<dbReference type="Proteomes" id="UP000187283">
    <property type="component" value="Unassembled WGS sequence"/>
</dbReference>